<keyword evidence="2" id="KW-0812">Transmembrane</keyword>
<organism evidence="3">
    <name type="scientific">Sarcoptes scabiei</name>
    <name type="common">Itch mite</name>
    <name type="synonym">Acarus scabiei</name>
    <dbReference type="NCBI Taxonomy" id="52283"/>
    <lineage>
        <taxon>Eukaryota</taxon>
        <taxon>Metazoa</taxon>
        <taxon>Ecdysozoa</taxon>
        <taxon>Arthropoda</taxon>
        <taxon>Chelicerata</taxon>
        <taxon>Arachnida</taxon>
        <taxon>Acari</taxon>
        <taxon>Acariformes</taxon>
        <taxon>Sarcoptiformes</taxon>
        <taxon>Astigmata</taxon>
        <taxon>Psoroptidia</taxon>
        <taxon>Sarcoptoidea</taxon>
        <taxon>Sarcoptidae</taxon>
        <taxon>Sarcoptinae</taxon>
        <taxon>Sarcoptes</taxon>
    </lineage>
</organism>
<gene>
    <name evidence="3" type="ORF">SSS_541</name>
</gene>
<protein>
    <submittedName>
        <fullName evidence="3 4">Uncharacterized protein</fullName>
    </submittedName>
</protein>
<dbReference type="EMBL" id="WVUK01000063">
    <property type="protein sequence ID" value="KAF7489858.1"/>
    <property type="molecule type" value="Genomic_DNA"/>
</dbReference>
<feature type="transmembrane region" description="Helical" evidence="2">
    <location>
        <begin position="143"/>
        <end position="164"/>
    </location>
</feature>
<feature type="transmembrane region" description="Helical" evidence="2">
    <location>
        <begin position="118"/>
        <end position="137"/>
    </location>
</feature>
<reference evidence="5" key="1">
    <citation type="journal article" date="2020" name="PLoS Negl. Trop. Dis.">
        <title>High-quality nuclear genome for Sarcoptes scabiei-A critical resource for a neglected parasite.</title>
        <authorList>
            <person name="Korhonen P.K."/>
            <person name="Gasser R.B."/>
            <person name="Ma G."/>
            <person name="Wang T."/>
            <person name="Stroehlein A.J."/>
            <person name="Young N.D."/>
            <person name="Ang C.S."/>
            <person name="Fernando D.D."/>
            <person name="Lu H.C."/>
            <person name="Taylor S."/>
            <person name="Reynolds S.L."/>
            <person name="Mofiz E."/>
            <person name="Najaraj S.H."/>
            <person name="Gowda H."/>
            <person name="Madugundu A."/>
            <person name="Renuse S."/>
            <person name="Holt D."/>
            <person name="Pandey A."/>
            <person name="Papenfuss A.T."/>
            <person name="Fischer K."/>
        </authorList>
    </citation>
    <scope>NUCLEOTIDE SEQUENCE [LARGE SCALE GENOMIC DNA]</scope>
</reference>
<evidence type="ECO:0000313" key="5">
    <source>
        <dbReference type="Proteomes" id="UP000070412"/>
    </source>
</evidence>
<dbReference type="Proteomes" id="UP000070412">
    <property type="component" value="Unassembled WGS sequence"/>
</dbReference>
<proteinExistence type="predicted"/>
<reference evidence="3" key="2">
    <citation type="submission" date="2020-01" db="EMBL/GenBank/DDBJ databases">
        <authorList>
            <person name="Korhonen P.K.K."/>
            <person name="Guangxu M.G."/>
            <person name="Wang T.W."/>
            <person name="Stroehlein A.J.S."/>
            <person name="Young N.D."/>
            <person name="Ang C.-S.A."/>
            <person name="Fernando D.W.F."/>
            <person name="Lu H.L."/>
            <person name="Taylor S.T."/>
            <person name="Ehtesham M.E.M."/>
            <person name="Najaraj S.H.N."/>
            <person name="Harsha G.H.G."/>
            <person name="Madugundu A.M."/>
            <person name="Renuse S.R."/>
            <person name="Holt D.H."/>
            <person name="Pandey A.P."/>
            <person name="Papenfuss A.P."/>
            <person name="Gasser R.B.G."/>
            <person name="Fischer K.F."/>
        </authorList>
    </citation>
    <scope>NUCLEOTIDE SEQUENCE</scope>
    <source>
        <strain evidence="3">SSS_KF_BRIS2020</strain>
    </source>
</reference>
<evidence type="ECO:0000256" key="2">
    <source>
        <dbReference type="SAM" id="Phobius"/>
    </source>
</evidence>
<reference evidence="4" key="3">
    <citation type="submission" date="2022-06" db="UniProtKB">
        <authorList>
            <consortium name="EnsemblMetazoa"/>
        </authorList>
    </citation>
    <scope>IDENTIFICATION</scope>
</reference>
<evidence type="ECO:0000313" key="4">
    <source>
        <dbReference type="EnsemblMetazoa" id="KAF7489858.1"/>
    </source>
</evidence>
<evidence type="ECO:0000256" key="1">
    <source>
        <dbReference type="SAM" id="MobiDB-lite"/>
    </source>
</evidence>
<keyword evidence="2" id="KW-1133">Transmembrane helix</keyword>
<feature type="region of interest" description="Disordered" evidence="1">
    <location>
        <begin position="1"/>
        <end position="44"/>
    </location>
</feature>
<name>A0A834R4Q9_SARSC</name>
<feature type="compositionally biased region" description="Basic and acidic residues" evidence="1">
    <location>
        <begin position="13"/>
        <end position="27"/>
    </location>
</feature>
<dbReference type="AlphaFoldDB" id="A0A834R4Q9"/>
<sequence length="299" mass="34829">MSISLQSSSLEQNPKESSHRSDNDEIKLSTISGQRSIKKSSESKSKVPQYSYSSSITTTSTALTTSSTSTIGKNICRRSQTLSIASSSLSSTSQRIRSTTINREKLSKFFNYLVEHRVRLVLTFISLIFFSLFLVVIYRQFGWITFAAVLGIISVPFVLIFFYAKHYSQKEREQQRIQQEQINQRILHNREQQRRKTIKIESDQMDQIRLKRNSQRQNSIRSERTSMQRGFSLQKTTVTPVEDTEQSINLDEFNMANNICSIENFRLEKYPHRKSTTIEIDPIERRKPKQIGFKERVLY</sequence>
<accession>A0A834R4Q9</accession>
<feature type="compositionally biased region" description="Polar residues" evidence="1">
    <location>
        <begin position="1"/>
        <end position="12"/>
    </location>
</feature>
<keyword evidence="5" id="KW-1185">Reference proteome</keyword>
<dbReference type="EnsemblMetazoa" id="SSS_541s_mrna">
    <property type="protein sequence ID" value="KAF7489858.1"/>
    <property type="gene ID" value="SSS_541"/>
</dbReference>
<keyword evidence="2" id="KW-0472">Membrane</keyword>
<evidence type="ECO:0000313" key="3">
    <source>
        <dbReference type="EMBL" id="KAF7489858.1"/>
    </source>
</evidence>